<evidence type="ECO:0000256" key="2">
    <source>
        <dbReference type="ARBA" id="ARBA00022898"/>
    </source>
</evidence>
<dbReference type="EMBL" id="CCRH01000032">
    <property type="protein sequence ID" value="CDZ41415.1"/>
    <property type="molecule type" value="Genomic_DNA"/>
</dbReference>
<dbReference type="InterPro" id="IPR050214">
    <property type="entry name" value="Cys_Synth/Cystath_Beta-Synth"/>
</dbReference>
<dbReference type="AlphaFoldDB" id="A0A0T7H1N3"/>
<dbReference type="PROSITE" id="PS51186">
    <property type="entry name" value="GNAT"/>
    <property type="match status" value="1"/>
</dbReference>
<organism evidence="5 6">
    <name type="scientific">Neorhizobium galegae bv. officinalis</name>
    <dbReference type="NCBI Taxonomy" id="323656"/>
    <lineage>
        <taxon>Bacteria</taxon>
        <taxon>Pseudomonadati</taxon>
        <taxon>Pseudomonadota</taxon>
        <taxon>Alphaproteobacteria</taxon>
        <taxon>Hyphomicrobiales</taxon>
        <taxon>Rhizobiaceae</taxon>
        <taxon>Rhizobium/Agrobacterium group</taxon>
        <taxon>Neorhizobium</taxon>
    </lineage>
</organism>
<name>A0A0T7H1N3_NEOGA</name>
<dbReference type="GO" id="GO:0016747">
    <property type="term" value="F:acyltransferase activity, transferring groups other than amino-acyl groups"/>
    <property type="evidence" value="ECO:0007669"/>
    <property type="project" value="InterPro"/>
</dbReference>
<reference evidence="6 7" key="1">
    <citation type="submission" date="2014-08" db="EMBL/GenBank/DDBJ databases">
        <authorList>
            <person name="Chen Y.-H."/>
        </authorList>
    </citation>
    <scope>NUCLEOTIDE SEQUENCE [LARGE SCALE GENOMIC DNA]</scope>
</reference>
<sequence>MSERVLMRNLSDFENPRFIRLSTDLWGASFPLMKMLPARYMLARAAKLGLLKPGGTICESSSGTFGLALAMLARQYDYGFTMVSDWALDRNLHKRLLELGVKVEIVKVPAAVGGIQQARLDKLAEILKNTENSYWPSQYSNPDNPLAYAQFAEQLFNRLGNIDCIVGPVGSGGSMCGTSRFLRIANPDLHVIGVDTPNSALFGQPIGIQQHLSGLGGHIVPRNVDHSQFNVVHWLTPAEVFESTHKLHRQHGLYLGPTSGAAYKVANWWSRKNPNKKAVVIFPDEGHRYVETVYDEKWLSSVFESSPPVRQEPVAVLAPTEEMTGWSTYAWDRRTLDDVVSGPSGPTSSCSTEREPTLHHLSNLNLDAPSSRSSGAFIGSEVGLQKLTAFDYQKVSHLDLDPEQERYVDPLELSFSELESNFAPKSHHPFAIIACGEAVGFFILREGAALPEWAPPGVCTLHSLRVGREYQGKGYGIAATRLAIEWLKTNRPCIKRLMLGVNVRNVTARLVYMKAGFQDTGGRYEGPCGPQDILRFDL</sequence>
<feature type="domain" description="N-acetyltransferase" evidence="3">
    <location>
        <begin position="382"/>
        <end position="538"/>
    </location>
</feature>
<evidence type="ECO:0000256" key="1">
    <source>
        <dbReference type="ARBA" id="ARBA00001933"/>
    </source>
</evidence>
<evidence type="ECO:0000313" key="7">
    <source>
        <dbReference type="Proteomes" id="UP000046176"/>
    </source>
</evidence>
<protein>
    <submittedName>
        <fullName evidence="5">DabA</fullName>
    </submittedName>
</protein>
<dbReference type="CDD" id="cd01561">
    <property type="entry name" value="CBS_like"/>
    <property type="match status" value="1"/>
</dbReference>
<dbReference type="CDD" id="cd04301">
    <property type="entry name" value="NAT_SF"/>
    <property type="match status" value="1"/>
</dbReference>
<comment type="cofactor">
    <cofactor evidence="1">
        <name>pyridoxal 5'-phosphate</name>
        <dbReference type="ChEBI" id="CHEBI:597326"/>
    </cofactor>
</comment>
<dbReference type="SUPFAM" id="SSF53686">
    <property type="entry name" value="Tryptophan synthase beta subunit-like PLP-dependent enzymes"/>
    <property type="match status" value="1"/>
</dbReference>
<dbReference type="InterPro" id="IPR000182">
    <property type="entry name" value="GNAT_dom"/>
</dbReference>
<gene>
    <name evidence="5" type="primary">dabA</name>
    <name evidence="4" type="ORF">NGAL_HAMBI1145_58820</name>
    <name evidence="5" type="ORF">NGAL_HAMBI1189_49760</name>
</gene>
<dbReference type="Pfam" id="PF00583">
    <property type="entry name" value="Acetyltransf_1"/>
    <property type="match status" value="1"/>
</dbReference>
<dbReference type="OrthoDB" id="9805733at2"/>
<dbReference type="Gene3D" id="3.40.630.30">
    <property type="match status" value="1"/>
</dbReference>
<dbReference type="Gene3D" id="3.40.50.1100">
    <property type="match status" value="2"/>
</dbReference>
<proteinExistence type="predicted"/>
<dbReference type="InterPro" id="IPR016181">
    <property type="entry name" value="Acyl_CoA_acyltransferase"/>
</dbReference>
<dbReference type="PANTHER" id="PTHR10314">
    <property type="entry name" value="CYSTATHIONINE BETA-SYNTHASE"/>
    <property type="match status" value="1"/>
</dbReference>
<evidence type="ECO:0000259" key="3">
    <source>
        <dbReference type="PROSITE" id="PS51186"/>
    </source>
</evidence>
<dbReference type="Pfam" id="PF00291">
    <property type="entry name" value="PALP"/>
    <property type="match status" value="1"/>
</dbReference>
<dbReference type="GO" id="GO:1901605">
    <property type="term" value="P:alpha-amino acid metabolic process"/>
    <property type="evidence" value="ECO:0007669"/>
    <property type="project" value="UniProtKB-ARBA"/>
</dbReference>
<dbReference type="EMBL" id="CCRK01000016">
    <property type="protein sequence ID" value="CDZ53412.1"/>
    <property type="molecule type" value="Genomic_DNA"/>
</dbReference>
<accession>A0A0T7H1N3</accession>
<evidence type="ECO:0000313" key="5">
    <source>
        <dbReference type="EMBL" id="CDZ53412.1"/>
    </source>
</evidence>
<dbReference type="Proteomes" id="UP000046176">
    <property type="component" value="Unassembled WGS sequence"/>
</dbReference>
<dbReference type="InterPro" id="IPR036052">
    <property type="entry name" value="TrpB-like_PALP_sf"/>
</dbReference>
<dbReference type="Proteomes" id="UP000039660">
    <property type="component" value="Unassembled WGS sequence"/>
</dbReference>
<evidence type="ECO:0000313" key="6">
    <source>
        <dbReference type="Proteomes" id="UP000039660"/>
    </source>
</evidence>
<keyword evidence="2" id="KW-0663">Pyridoxal phosphate</keyword>
<dbReference type="SUPFAM" id="SSF55729">
    <property type="entry name" value="Acyl-CoA N-acyltransferases (Nat)"/>
    <property type="match status" value="1"/>
</dbReference>
<evidence type="ECO:0000313" key="4">
    <source>
        <dbReference type="EMBL" id="CDZ41415.1"/>
    </source>
</evidence>
<dbReference type="InterPro" id="IPR001926">
    <property type="entry name" value="TrpB-like_PALP"/>
</dbReference>